<gene>
    <name evidence="2" type="ORF">METZ01_LOCUS28861</name>
</gene>
<dbReference type="Gene3D" id="2.60.120.620">
    <property type="entry name" value="q2cbj1_9rhob like domain"/>
    <property type="match status" value="1"/>
</dbReference>
<dbReference type="InterPro" id="IPR005123">
    <property type="entry name" value="Oxoglu/Fe-dep_dioxygenase_dom"/>
</dbReference>
<dbReference type="PROSITE" id="PS51471">
    <property type="entry name" value="FE2OG_OXY"/>
    <property type="match status" value="1"/>
</dbReference>
<accession>A0A381QD54</accession>
<dbReference type="Pfam" id="PF23169">
    <property type="entry name" value="HalD"/>
    <property type="match status" value="1"/>
</dbReference>
<proteinExistence type="predicted"/>
<dbReference type="AlphaFoldDB" id="A0A381QD54"/>
<protein>
    <recommendedName>
        <fullName evidence="1">Fe2OG dioxygenase domain-containing protein</fullName>
    </recommendedName>
</protein>
<sequence>MASRTLIDAWIDLNLHPIDDTSYQHRERTEFTKSGALVLREFFTPAFVSRVVAESADRHTEAFYANSTHNVYLTPNDTQFADDHPINRQVVSSKGLIADDQVPEDSPLRDVYEDKQFQEFLCTLLEVEAVYPYADQMSSINVHYAPRGRELGWHFDNSSFAVTTLLQAPTNGGVFEYVPNVRDSDAGEMAFDQVDAVLDGAENVFRLNFDPGDLVLFRGRNALHRVTPTEGSITRVLAVFAYNDKPGVGLSKSALETFYGRTK</sequence>
<dbReference type="InterPro" id="IPR056470">
    <property type="entry name" value="BesD/HalB-like"/>
</dbReference>
<reference evidence="2" key="1">
    <citation type="submission" date="2018-05" db="EMBL/GenBank/DDBJ databases">
        <authorList>
            <person name="Lanie J.A."/>
            <person name="Ng W.-L."/>
            <person name="Kazmierczak K.M."/>
            <person name="Andrzejewski T.M."/>
            <person name="Davidsen T.M."/>
            <person name="Wayne K.J."/>
            <person name="Tettelin H."/>
            <person name="Glass J.I."/>
            <person name="Rusch D."/>
            <person name="Podicherti R."/>
            <person name="Tsui H.-C.T."/>
            <person name="Winkler M.E."/>
        </authorList>
    </citation>
    <scope>NUCLEOTIDE SEQUENCE</scope>
</reference>
<evidence type="ECO:0000259" key="1">
    <source>
        <dbReference type="PROSITE" id="PS51471"/>
    </source>
</evidence>
<organism evidence="2">
    <name type="scientific">marine metagenome</name>
    <dbReference type="NCBI Taxonomy" id="408172"/>
    <lineage>
        <taxon>unclassified sequences</taxon>
        <taxon>metagenomes</taxon>
        <taxon>ecological metagenomes</taxon>
    </lineage>
</organism>
<dbReference type="SUPFAM" id="SSF51197">
    <property type="entry name" value="Clavaminate synthase-like"/>
    <property type="match status" value="1"/>
</dbReference>
<dbReference type="EMBL" id="UINC01001261">
    <property type="protein sequence ID" value="SUZ76007.1"/>
    <property type="molecule type" value="Genomic_DNA"/>
</dbReference>
<feature type="domain" description="Fe2OG dioxygenase" evidence="1">
    <location>
        <begin position="133"/>
        <end position="244"/>
    </location>
</feature>
<evidence type="ECO:0000313" key="2">
    <source>
        <dbReference type="EMBL" id="SUZ76007.1"/>
    </source>
</evidence>
<name>A0A381QD54_9ZZZZ</name>